<evidence type="ECO:0000313" key="1">
    <source>
        <dbReference type="EMBL" id="KAI8026289.1"/>
    </source>
</evidence>
<proteinExistence type="predicted"/>
<organism evidence="1 2">
    <name type="scientific">Camellia lanceoleosa</name>
    <dbReference type="NCBI Taxonomy" id="1840588"/>
    <lineage>
        <taxon>Eukaryota</taxon>
        <taxon>Viridiplantae</taxon>
        <taxon>Streptophyta</taxon>
        <taxon>Embryophyta</taxon>
        <taxon>Tracheophyta</taxon>
        <taxon>Spermatophyta</taxon>
        <taxon>Magnoliopsida</taxon>
        <taxon>eudicotyledons</taxon>
        <taxon>Gunneridae</taxon>
        <taxon>Pentapetalae</taxon>
        <taxon>asterids</taxon>
        <taxon>Ericales</taxon>
        <taxon>Theaceae</taxon>
        <taxon>Camellia</taxon>
    </lineage>
</organism>
<comment type="caution">
    <text evidence="1">The sequence shown here is derived from an EMBL/GenBank/DDBJ whole genome shotgun (WGS) entry which is preliminary data.</text>
</comment>
<dbReference type="Proteomes" id="UP001060215">
    <property type="component" value="Chromosome 3"/>
</dbReference>
<sequence>MEQSKKMEKQESSIRQRIVEANEQLKKQQKDNREKELTEVMYRGLTGAGLENLEMANLHDLGRLIDQKLKQIDKQIESMETQTPFGVSLAPGTSKSTDEKRQDQSQI</sequence>
<evidence type="ECO:0000313" key="2">
    <source>
        <dbReference type="Proteomes" id="UP001060215"/>
    </source>
</evidence>
<accession>A0ACC0IPA1</accession>
<name>A0ACC0IPA1_9ERIC</name>
<gene>
    <name evidence="1" type="ORF">LOK49_LG02G02472</name>
</gene>
<protein>
    <submittedName>
        <fullName evidence="1">Agamous-like MADS-box protein AGL80</fullName>
    </submittedName>
</protein>
<reference evidence="1 2" key="1">
    <citation type="journal article" date="2022" name="Plant J.">
        <title>Chromosome-level genome of Camellia lanceoleosa provides a valuable resource for understanding genome evolution and self-incompatibility.</title>
        <authorList>
            <person name="Gong W."/>
            <person name="Xiao S."/>
            <person name="Wang L."/>
            <person name="Liao Z."/>
            <person name="Chang Y."/>
            <person name="Mo W."/>
            <person name="Hu G."/>
            <person name="Li W."/>
            <person name="Zhao G."/>
            <person name="Zhu H."/>
            <person name="Hu X."/>
            <person name="Ji K."/>
            <person name="Xiang X."/>
            <person name="Song Q."/>
            <person name="Yuan D."/>
            <person name="Jin S."/>
            <person name="Zhang L."/>
        </authorList>
    </citation>
    <scope>NUCLEOTIDE SEQUENCE [LARGE SCALE GENOMIC DNA]</scope>
    <source>
        <strain evidence="1">SQ_2022a</strain>
    </source>
</reference>
<dbReference type="EMBL" id="CM045760">
    <property type="protein sequence ID" value="KAI8026289.1"/>
    <property type="molecule type" value="Genomic_DNA"/>
</dbReference>
<keyword evidence="2" id="KW-1185">Reference proteome</keyword>